<sequence>MSELLKGIIPIEKKFMQNNNLFALEFREGYIFGRTMRRRILQYKPWSLIDENNNPIDIGASSHRAEIR</sequence>
<gene>
    <name evidence="1" type="ORF">S03H2_61815</name>
</gene>
<comment type="caution">
    <text evidence="1">The sequence shown here is derived from an EMBL/GenBank/DDBJ whole genome shotgun (WGS) entry which is preliminary data.</text>
</comment>
<accession>X1IVN4</accession>
<dbReference type="AlphaFoldDB" id="X1IVN4"/>
<protein>
    <submittedName>
        <fullName evidence="1">Uncharacterized protein</fullName>
    </submittedName>
</protein>
<feature type="non-terminal residue" evidence="1">
    <location>
        <position position="68"/>
    </location>
</feature>
<evidence type="ECO:0000313" key="1">
    <source>
        <dbReference type="EMBL" id="GAH86471.1"/>
    </source>
</evidence>
<reference evidence="1" key="1">
    <citation type="journal article" date="2014" name="Front. Microbiol.">
        <title>High frequency of phylogenetically diverse reductive dehalogenase-homologous genes in deep subseafloor sedimentary metagenomes.</title>
        <authorList>
            <person name="Kawai M."/>
            <person name="Futagami T."/>
            <person name="Toyoda A."/>
            <person name="Takaki Y."/>
            <person name="Nishi S."/>
            <person name="Hori S."/>
            <person name="Arai W."/>
            <person name="Tsubouchi T."/>
            <person name="Morono Y."/>
            <person name="Uchiyama I."/>
            <person name="Ito T."/>
            <person name="Fujiyama A."/>
            <person name="Inagaki F."/>
            <person name="Takami H."/>
        </authorList>
    </citation>
    <scope>NUCLEOTIDE SEQUENCE</scope>
    <source>
        <strain evidence="1">Expedition CK06-06</strain>
    </source>
</reference>
<proteinExistence type="predicted"/>
<dbReference type="EMBL" id="BARU01039926">
    <property type="protein sequence ID" value="GAH86471.1"/>
    <property type="molecule type" value="Genomic_DNA"/>
</dbReference>
<organism evidence="1">
    <name type="scientific">marine sediment metagenome</name>
    <dbReference type="NCBI Taxonomy" id="412755"/>
    <lineage>
        <taxon>unclassified sequences</taxon>
        <taxon>metagenomes</taxon>
        <taxon>ecological metagenomes</taxon>
    </lineage>
</organism>
<name>X1IVN4_9ZZZZ</name>